<keyword evidence="2" id="KW-0067">ATP-binding</keyword>
<proteinExistence type="predicted"/>
<evidence type="ECO:0000313" key="5">
    <source>
        <dbReference type="Proteomes" id="UP000265962"/>
    </source>
</evidence>
<dbReference type="Proteomes" id="UP000265962">
    <property type="component" value="Unassembled WGS sequence"/>
</dbReference>
<dbReference type="InterPro" id="IPR003593">
    <property type="entry name" value="AAA+_ATPase"/>
</dbReference>
<evidence type="ECO:0000259" key="3">
    <source>
        <dbReference type="PROSITE" id="PS50893"/>
    </source>
</evidence>
<evidence type="ECO:0000256" key="1">
    <source>
        <dbReference type="ARBA" id="ARBA00022741"/>
    </source>
</evidence>
<dbReference type="PANTHER" id="PTHR42794:SF2">
    <property type="entry name" value="ABC TRANSPORTER ATP-BINDING PROTEIN"/>
    <property type="match status" value="1"/>
</dbReference>
<dbReference type="EC" id="3.6.1.3" evidence="4"/>
<dbReference type="PANTHER" id="PTHR42794">
    <property type="entry name" value="HEMIN IMPORT ATP-BINDING PROTEIN HMUV"/>
    <property type="match status" value="1"/>
</dbReference>
<reference evidence="5" key="1">
    <citation type="submission" date="2018-02" db="EMBL/GenBank/DDBJ databases">
        <authorList>
            <person name="Hornung B."/>
        </authorList>
    </citation>
    <scope>NUCLEOTIDE SEQUENCE [LARGE SCALE GENOMIC DNA]</scope>
</reference>
<dbReference type="PROSITE" id="PS00211">
    <property type="entry name" value="ABC_TRANSPORTER_1"/>
    <property type="match status" value="1"/>
</dbReference>
<dbReference type="Pfam" id="PF00005">
    <property type="entry name" value="ABC_tran"/>
    <property type="match status" value="1"/>
</dbReference>
<name>A0A375I4J9_9ACTN</name>
<keyword evidence="5" id="KW-1185">Reference proteome</keyword>
<dbReference type="GO" id="GO:0005524">
    <property type="term" value="F:ATP binding"/>
    <property type="evidence" value="ECO:0007669"/>
    <property type="project" value="UniProtKB-KW"/>
</dbReference>
<organism evidence="4 5">
    <name type="scientific">Propionibacterium ruminifibrarum</name>
    <dbReference type="NCBI Taxonomy" id="1962131"/>
    <lineage>
        <taxon>Bacteria</taxon>
        <taxon>Bacillati</taxon>
        <taxon>Actinomycetota</taxon>
        <taxon>Actinomycetes</taxon>
        <taxon>Propionibacteriales</taxon>
        <taxon>Propionibacteriaceae</taxon>
        <taxon>Propionibacterium</taxon>
    </lineage>
</organism>
<keyword evidence="4" id="KW-0378">Hydrolase</keyword>
<dbReference type="SUPFAM" id="SSF52540">
    <property type="entry name" value="P-loop containing nucleoside triphosphate hydrolases"/>
    <property type="match status" value="1"/>
</dbReference>
<evidence type="ECO:0000256" key="2">
    <source>
        <dbReference type="ARBA" id="ARBA00022840"/>
    </source>
</evidence>
<evidence type="ECO:0000313" key="4">
    <source>
        <dbReference type="EMBL" id="SPF68362.1"/>
    </source>
</evidence>
<dbReference type="SMART" id="SM00382">
    <property type="entry name" value="AAA"/>
    <property type="match status" value="1"/>
</dbReference>
<dbReference type="Gene3D" id="3.40.50.300">
    <property type="entry name" value="P-loop containing nucleotide triphosphate hydrolases"/>
    <property type="match status" value="1"/>
</dbReference>
<accession>A0A375I4J9</accession>
<dbReference type="AlphaFoldDB" id="A0A375I4J9"/>
<protein>
    <submittedName>
        <fullName evidence="4">Adenosinetriphosphatase</fullName>
        <ecNumber evidence="4">3.6.1.3</ecNumber>
    </submittedName>
</protein>
<dbReference type="GO" id="GO:0016887">
    <property type="term" value="F:ATP hydrolysis activity"/>
    <property type="evidence" value="ECO:0007669"/>
    <property type="project" value="InterPro"/>
</dbReference>
<dbReference type="CDD" id="cd03214">
    <property type="entry name" value="ABC_Iron-Siderophores_B12_Hemin"/>
    <property type="match status" value="1"/>
</dbReference>
<dbReference type="InterPro" id="IPR017871">
    <property type="entry name" value="ABC_transporter-like_CS"/>
</dbReference>
<dbReference type="InterPro" id="IPR003439">
    <property type="entry name" value="ABC_transporter-like_ATP-bd"/>
</dbReference>
<sequence length="275" mass="29836">MKTRTRKPARPSRTAQIPEIRLEDVAAQVEGHVVVRGVSLTIGPGTKLALVGTNGAGKSTLLRTIAGIAAPAAGRVLLDGQPLRDLAPRERARIIAFVSQEETPPDDLRLGEMVALGRIPYRSPWSMTTHGELHIVREALSALGLGDRLETPCTNLSGGERRRAMIARGLAQRCPVLMLDEPTNHLDIAWQLRLLDLLGAQPTTVIAAIHDIDTVLRHFDLVAVLHDGRLQAFGRPTEVLDTGLMGEAFAVEAMQISHPETHQSHLLISGGKDHR</sequence>
<keyword evidence="1" id="KW-0547">Nucleotide-binding</keyword>
<gene>
    <name evidence="4" type="ORF">PROPJV5_1357</name>
</gene>
<feature type="domain" description="ABC transporter" evidence="3">
    <location>
        <begin position="20"/>
        <end position="252"/>
    </location>
</feature>
<dbReference type="EMBL" id="OMOH01000004">
    <property type="protein sequence ID" value="SPF68362.1"/>
    <property type="molecule type" value="Genomic_DNA"/>
</dbReference>
<dbReference type="OrthoDB" id="5296765at2"/>
<dbReference type="InterPro" id="IPR027417">
    <property type="entry name" value="P-loop_NTPase"/>
</dbReference>
<dbReference type="RefSeq" id="WP_119715521.1">
    <property type="nucleotide sequence ID" value="NZ_OMOH01000004.1"/>
</dbReference>
<dbReference type="PROSITE" id="PS50893">
    <property type="entry name" value="ABC_TRANSPORTER_2"/>
    <property type="match status" value="1"/>
</dbReference>